<keyword evidence="5" id="KW-0804">Transcription</keyword>
<dbReference type="Gene3D" id="3.40.640.10">
    <property type="entry name" value="Type I PLP-dependent aspartate aminotransferase-like (Major domain)"/>
    <property type="match status" value="1"/>
</dbReference>
<keyword evidence="3" id="KW-0805">Transcription regulation</keyword>
<dbReference type="PANTHER" id="PTHR46577">
    <property type="entry name" value="HTH-TYPE TRANSCRIPTIONAL REGULATORY PROTEIN GABR"/>
    <property type="match status" value="1"/>
</dbReference>
<dbReference type="SUPFAM" id="SSF53383">
    <property type="entry name" value="PLP-dependent transferases"/>
    <property type="match status" value="1"/>
</dbReference>
<dbReference type="InterPro" id="IPR036388">
    <property type="entry name" value="WH-like_DNA-bd_sf"/>
</dbReference>
<comment type="caution">
    <text evidence="7">The sequence shown here is derived from an EMBL/GenBank/DDBJ whole genome shotgun (WGS) entry which is preliminary data.</text>
</comment>
<accession>A0ABV8VAT5</accession>
<dbReference type="PROSITE" id="PS50949">
    <property type="entry name" value="HTH_GNTR"/>
    <property type="match status" value="1"/>
</dbReference>
<dbReference type="CDD" id="cd07377">
    <property type="entry name" value="WHTH_GntR"/>
    <property type="match status" value="1"/>
</dbReference>
<keyword evidence="2" id="KW-0663">Pyridoxal phosphate</keyword>
<dbReference type="SUPFAM" id="SSF46785">
    <property type="entry name" value="Winged helix' DNA-binding domain"/>
    <property type="match status" value="1"/>
</dbReference>
<name>A0ABV8VAT5_9GAMM</name>
<evidence type="ECO:0000259" key="6">
    <source>
        <dbReference type="PROSITE" id="PS50949"/>
    </source>
</evidence>
<dbReference type="Proteomes" id="UP001595840">
    <property type="component" value="Unassembled WGS sequence"/>
</dbReference>
<feature type="domain" description="HTH gntR-type" evidence="6">
    <location>
        <begin position="1"/>
        <end position="68"/>
    </location>
</feature>
<dbReference type="PANTHER" id="PTHR46577:SF2">
    <property type="entry name" value="TRANSCRIPTIONAL REGULATORY PROTEIN"/>
    <property type="match status" value="1"/>
</dbReference>
<comment type="similarity">
    <text evidence="1">In the C-terminal section; belongs to the class-I pyridoxal-phosphate-dependent aminotransferase family.</text>
</comment>
<dbReference type="InterPro" id="IPR004839">
    <property type="entry name" value="Aminotransferase_I/II_large"/>
</dbReference>
<organism evidence="7 8">
    <name type="scientific">Simiduia curdlanivorans</name>
    <dbReference type="NCBI Taxonomy" id="1492769"/>
    <lineage>
        <taxon>Bacteria</taxon>
        <taxon>Pseudomonadati</taxon>
        <taxon>Pseudomonadota</taxon>
        <taxon>Gammaproteobacteria</taxon>
        <taxon>Cellvibrionales</taxon>
        <taxon>Cellvibrionaceae</taxon>
        <taxon>Simiduia</taxon>
    </lineage>
</organism>
<dbReference type="Pfam" id="PF00155">
    <property type="entry name" value="Aminotran_1_2"/>
    <property type="match status" value="1"/>
</dbReference>
<evidence type="ECO:0000256" key="2">
    <source>
        <dbReference type="ARBA" id="ARBA00022898"/>
    </source>
</evidence>
<keyword evidence="7" id="KW-0032">Aminotransferase</keyword>
<dbReference type="InterPro" id="IPR036390">
    <property type="entry name" value="WH_DNA-bd_sf"/>
</dbReference>
<dbReference type="SMART" id="SM00345">
    <property type="entry name" value="HTH_GNTR"/>
    <property type="match status" value="1"/>
</dbReference>
<dbReference type="InterPro" id="IPR000524">
    <property type="entry name" value="Tscrpt_reg_HTH_GntR"/>
</dbReference>
<keyword evidence="7" id="KW-0808">Transferase</keyword>
<reference evidence="8" key="1">
    <citation type="journal article" date="2019" name="Int. J. Syst. Evol. Microbiol.">
        <title>The Global Catalogue of Microorganisms (GCM) 10K type strain sequencing project: providing services to taxonomists for standard genome sequencing and annotation.</title>
        <authorList>
            <consortium name="The Broad Institute Genomics Platform"/>
            <consortium name="The Broad Institute Genome Sequencing Center for Infectious Disease"/>
            <person name="Wu L."/>
            <person name="Ma J."/>
        </authorList>
    </citation>
    <scope>NUCLEOTIDE SEQUENCE [LARGE SCALE GENOMIC DNA]</scope>
    <source>
        <strain evidence="8">CECT 8570</strain>
    </source>
</reference>
<dbReference type="InterPro" id="IPR015421">
    <property type="entry name" value="PyrdxlP-dep_Trfase_major"/>
</dbReference>
<dbReference type="Pfam" id="PF00392">
    <property type="entry name" value="GntR"/>
    <property type="match status" value="1"/>
</dbReference>
<dbReference type="CDD" id="cd00609">
    <property type="entry name" value="AAT_like"/>
    <property type="match status" value="1"/>
</dbReference>
<gene>
    <name evidence="7" type="ORF">ACFOX3_18660</name>
</gene>
<proteinExistence type="inferred from homology"/>
<dbReference type="RefSeq" id="WP_290262249.1">
    <property type="nucleotide sequence ID" value="NZ_JAUFQG010000004.1"/>
</dbReference>
<evidence type="ECO:0000256" key="5">
    <source>
        <dbReference type="ARBA" id="ARBA00023163"/>
    </source>
</evidence>
<evidence type="ECO:0000256" key="1">
    <source>
        <dbReference type="ARBA" id="ARBA00005384"/>
    </source>
</evidence>
<dbReference type="InterPro" id="IPR015424">
    <property type="entry name" value="PyrdxlP-dep_Trfase"/>
</dbReference>
<protein>
    <submittedName>
        <fullName evidence="7">PLP-dependent aminotransferase family protein</fullName>
    </submittedName>
</protein>
<sequence length="476" mass="53107">MHYKNIATTIIDDIEAGLLVHGCKLPSLRASASRHGVSLTTMINCYRYLEELGWLKAMPQRGYFVKQPMSANLVPHQPQFKGRAVKPKLDARYEPIEAQPKRLNSKPLPLSPFGTSQLAPSLLATENLQRSFKRSLNRLGDGLNFYPAVQGEPALRQALSQHFLQQGFAFHGDDLVITNGCLDAVNFAVDVTTRIGDTIAISSPCYSGLLDQLANKQRKVIEIPCTEEGIDLLQLEQLCREKKIQAGLFSTTHMNPQGISMTPSQKQKLVALAEKYRVPMIEDDVFLELGTEKSCPLPAKHWDKNGWILWCGSVSKTLGAGLRVGWCLPGKHLEDYVNQQKTTHIGVNKPVQLAVSDFIQTGQYLAHLQRLRLRLLQQLASYRDIISQELGDAVAISQPKGGTVIWLESAALQQPSLVTKLEQKFDIRPGRAFSTLAHYDSCIRINAGWPLDECLSDKTSVRQHLIALCREIKKAR</sequence>
<keyword evidence="4" id="KW-0238">DNA-binding</keyword>
<evidence type="ECO:0000256" key="3">
    <source>
        <dbReference type="ARBA" id="ARBA00023015"/>
    </source>
</evidence>
<dbReference type="EMBL" id="JBHSCX010000021">
    <property type="protein sequence ID" value="MFC4364338.1"/>
    <property type="molecule type" value="Genomic_DNA"/>
</dbReference>
<evidence type="ECO:0000313" key="8">
    <source>
        <dbReference type="Proteomes" id="UP001595840"/>
    </source>
</evidence>
<evidence type="ECO:0000256" key="4">
    <source>
        <dbReference type="ARBA" id="ARBA00023125"/>
    </source>
</evidence>
<dbReference type="Gene3D" id="1.10.10.10">
    <property type="entry name" value="Winged helix-like DNA-binding domain superfamily/Winged helix DNA-binding domain"/>
    <property type="match status" value="1"/>
</dbReference>
<dbReference type="GO" id="GO:0008483">
    <property type="term" value="F:transaminase activity"/>
    <property type="evidence" value="ECO:0007669"/>
    <property type="project" value="UniProtKB-KW"/>
</dbReference>
<keyword evidence="8" id="KW-1185">Reference proteome</keyword>
<evidence type="ECO:0000313" key="7">
    <source>
        <dbReference type="EMBL" id="MFC4364338.1"/>
    </source>
</evidence>
<dbReference type="InterPro" id="IPR051446">
    <property type="entry name" value="HTH_trans_reg/aminotransferase"/>
</dbReference>